<dbReference type="PANTHER" id="PTHR13748:SF62">
    <property type="entry name" value="COBW DOMAIN-CONTAINING PROTEIN"/>
    <property type="match status" value="1"/>
</dbReference>
<organism evidence="8 9">
    <name type="scientific">Kaistia geumhonensis</name>
    <dbReference type="NCBI Taxonomy" id="410839"/>
    <lineage>
        <taxon>Bacteria</taxon>
        <taxon>Pseudomonadati</taxon>
        <taxon>Pseudomonadota</taxon>
        <taxon>Alphaproteobacteria</taxon>
        <taxon>Hyphomicrobiales</taxon>
        <taxon>Kaistiaceae</taxon>
        <taxon>Kaistia</taxon>
    </lineage>
</organism>
<evidence type="ECO:0000313" key="9">
    <source>
        <dbReference type="Proteomes" id="UP001223743"/>
    </source>
</evidence>
<dbReference type="InterPro" id="IPR051316">
    <property type="entry name" value="Zinc-reg_GTPase_activator"/>
</dbReference>
<evidence type="ECO:0000256" key="6">
    <source>
        <dbReference type="ARBA" id="ARBA00049117"/>
    </source>
</evidence>
<keyword evidence="9" id="KW-1185">Reference proteome</keyword>
<dbReference type="InterPro" id="IPR011629">
    <property type="entry name" value="CobW-like_C"/>
</dbReference>
<sequence length="334" mass="34986">MSGYERCPVDVLTGFLGAGKTSLLRRLIAVDALRDTAVLVNEFAALPVDDRLVSIAGAPVGLIGEGCICCVSDGNLRAALISLLDARESGAMPPFQRVLIETSGLADPGAILAALAADPMLKPRLRPGRVVTLVDLVHGEATLGDSAEAVAQIVCADAVFFTKRDSAGGLEAARLAATINALNPLATIVPEDVADPFAWPLPGSGDVVRSRALRRFHAVPVEPRHLEIAAGLLTAEAPIEWSHFAAWLSLLLHRHGTAILRMKGEVAIRGDGAVSAVMVQSVRHVVHAPEHLDRAEGTALVVIARGLDPAAIEASFRRHVTGEATSGGQERVAV</sequence>
<reference evidence="8 9" key="1">
    <citation type="submission" date="2023-07" db="EMBL/GenBank/DDBJ databases">
        <title>Genomic Encyclopedia of Type Strains, Phase IV (KMG-IV): sequencing the most valuable type-strain genomes for metagenomic binning, comparative biology and taxonomic classification.</title>
        <authorList>
            <person name="Goeker M."/>
        </authorList>
    </citation>
    <scope>NUCLEOTIDE SEQUENCE [LARGE SCALE GENOMIC DNA]</scope>
    <source>
        <strain evidence="8 9">B1-1</strain>
    </source>
</reference>
<evidence type="ECO:0000256" key="1">
    <source>
        <dbReference type="ARBA" id="ARBA00022741"/>
    </source>
</evidence>
<dbReference type="RefSeq" id="WP_266281799.1">
    <property type="nucleotide sequence ID" value="NZ_JAPKNF010000001.1"/>
</dbReference>
<proteinExistence type="inferred from homology"/>
<dbReference type="InterPro" id="IPR003495">
    <property type="entry name" value="CobW/HypB/UreG_nucleotide-bd"/>
</dbReference>
<evidence type="ECO:0000256" key="3">
    <source>
        <dbReference type="ARBA" id="ARBA00023186"/>
    </source>
</evidence>
<dbReference type="Pfam" id="PF07683">
    <property type="entry name" value="CobW_C"/>
    <property type="match status" value="1"/>
</dbReference>
<name>A0ABU0M1F1_9HYPH</name>
<dbReference type="PANTHER" id="PTHR13748">
    <property type="entry name" value="COBW-RELATED"/>
    <property type="match status" value="1"/>
</dbReference>
<gene>
    <name evidence="8" type="ORF">QO015_000394</name>
</gene>
<dbReference type="CDD" id="cd03112">
    <property type="entry name" value="CobW-like"/>
    <property type="match status" value="1"/>
</dbReference>
<dbReference type="Pfam" id="PF02492">
    <property type="entry name" value="cobW"/>
    <property type="match status" value="1"/>
</dbReference>
<evidence type="ECO:0000256" key="4">
    <source>
        <dbReference type="ARBA" id="ARBA00034320"/>
    </source>
</evidence>
<evidence type="ECO:0000313" key="8">
    <source>
        <dbReference type="EMBL" id="MDQ0514781.1"/>
    </source>
</evidence>
<evidence type="ECO:0000256" key="5">
    <source>
        <dbReference type="ARBA" id="ARBA00045658"/>
    </source>
</evidence>
<dbReference type="InterPro" id="IPR036627">
    <property type="entry name" value="CobW-likC_sf"/>
</dbReference>
<evidence type="ECO:0000259" key="7">
    <source>
        <dbReference type="SMART" id="SM00833"/>
    </source>
</evidence>
<keyword evidence="1" id="KW-0547">Nucleotide-binding</keyword>
<dbReference type="InterPro" id="IPR027417">
    <property type="entry name" value="P-loop_NTPase"/>
</dbReference>
<dbReference type="EMBL" id="JAUSWJ010000001">
    <property type="protein sequence ID" value="MDQ0514781.1"/>
    <property type="molecule type" value="Genomic_DNA"/>
</dbReference>
<feature type="domain" description="CobW C-terminal" evidence="7">
    <location>
        <begin position="228"/>
        <end position="320"/>
    </location>
</feature>
<comment type="catalytic activity">
    <reaction evidence="6">
        <text>GTP + H2O = GDP + phosphate + H(+)</text>
        <dbReference type="Rhea" id="RHEA:19669"/>
        <dbReference type="ChEBI" id="CHEBI:15377"/>
        <dbReference type="ChEBI" id="CHEBI:15378"/>
        <dbReference type="ChEBI" id="CHEBI:37565"/>
        <dbReference type="ChEBI" id="CHEBI:43474"/>
        <dbReference type="ChEBI" id="CHEBI:58189"/>
    </reaction>
    <physiologicalReaction direction="left-to-right" evidence="6">
        <dbReference type="Rhea" id="RHEA:19670"/>
    </physiologicalReaction>
</comment>
<accession>A0ABU0M1F1</accession>
<protein>
    <submittedName>
        <fullName evidence="8">G3E family GTPase</fullName>
    </submittedName>
</protein>
<comment type="similarity">
    <text evidence="4">Belongs to the SIMIBI class G3E GTPase family. ZNG1 subfamily.</text>
</comment>
<dbReference type="SUPFAM" id="SSF90002">
    <property type="entry name" value="Hypothetical protein YjiA, C-terminal domain"/>
    <property type="match status" value="1"/>
</dbReference>
<evidence type="ECO:0000256" key="2">
    <source>
        <dbReference type="ARBA" id="ARBA00022801"/>
    </source>
</evidence>
<keyword evidence="2" id="KW-0378">Hydrolase</keyword>
<dbReference type="Gene3D" id="3.40.50.300">
    <property type="entry name" value="P-loop containing nucleotide triphosphate hydrolases"/>
    <property type="match status" value="1"/>
</dbReference>
<dbReference type="Gene3D" id="3.30.1220.10">
    <property type="entry name" value="CobW-like, C-terminal domain"/>
    <property type="match status" value="1"/>
</dbReference>
<dbReference type="SUPFAM" id="SSF52540">
    <property type="entry name" value="P-loop containing nucleoside triphosphate hydrolases"/>
    <property type="match status" value="1"/>
</dbReference>
<comment type="function">
    <text evidence="5">Zinc chaperone that directly transfers zinc cofactor to target proteins, thereby activating them. Zinc is transferred from the CXCC motif in the GTPase domain to the zinc binding site in target proteins in a process requiring GTP hydrolysis.</text>
</comment>
<comment type="caution">
    <text evidence="8">The sequence shown here is derived from an EMBL/GenBank/DDBJ whole genome shotgun (WGS) entry which is preliminary data.</text>
</comment>
<keyword evidence="3" id="KW-0143">Chaperone</keyword>
<dbReference type="SMART" id="SM00833">
    <property type="entry name" value="CobW_C"/>
    <property type="match status" value="1"/>
</dbReference>
<dbReference type="Proteomes" id="UP001223743">
    <property type="component" value="Unassembled WGS sequence"/>
</dbReference>